<feature type="region of interest" description="Disordered" evidence="1">
    <location>
        <begin position="25"/>
        <end position="72"/>
    </location>
</feature>
<protein>
    <submittedName>
        <fullName evidence="2">Uncharacterized protein</fullName>
    </submittedName>
</protein>
<evidence type="ECO:0000313" key="3">
    <source>
        <dbReference type="Proteomes" id="UP000287651"/>
    </source>
</evidence>
<dbReference type="EMBL" id="AMZH03020749">
    <property type="protein sequence ID" value="RRT38879.1"/>
    <property type="molecule type" value="Genomic_DNA"/>
</dbReference>
<accession>A0A426XHB7</accession>
<dbReference type="AlphaFoldDB" id="A0A426XHB7"/>
<organism evidence="2 3">
    <name type="scientific">Ensete ventricosum</name>
    <name type="common">Abyssinian banana</name>
    <name type="synonym">Musa ensete</name>
    <dbReference type="NCBI Taxonomy" id="4639"/>
    <lineage>
        <taxon>Eukaryota</taxon>
        <taxon>Viridiplantae</taxon>
        <taxon>Streptophyta</taxon>
        <taxon>Embryophyta</taxon>
        <taxon>Tracheophyta</taxon>
        <taxon>Spermatophyta</taxon>
        <taxon>Magnoliopsida</taxon>
        <taxon>Liliopsida</taxon>
        <taxon>Zingiberales</taxon>
        <taxon>Musaceae</taxon>
        <taxon>Ensete</taxon>
    </lineage>
</organism>
<name>A0A426XHB7_ENSVE</name>
<evidence type="ECO:0000256" key="1">
    <source>
        <dbReference type="SAM" id="MobiDB-lite"/>
    </source>
</evidence>
<evidence type="ECO:0000313" key="2">
    <source>
        <dbReference type="EMBL" id="RRT38879.1"/>
    </source>
</evidence>
<sequence>MPTWLGQKSGRVYLRPEQLTRALAPNVRQTSSLAFSPKPEPFVPGGGSILGLPATRSTEISGGGNGILPEGSGLRGGRLGCGWDGGAGDVPGAAGVRPRAPRARPCLPHHTSAPPSRL</sequence>
<reference evidence="2 3" key="1">
    <citation type="journal article" date="2014" name="Agronomy (Basel)">
        <title>A Draft Genome Sequence for Ensete ventricosum, the Drought-Tolerant Tree Against Hunger.</title>
        <authorList>
            <person name="Harrison J."/>
            <person name="Moore K.A."/>
            <person name="Paszkiewicz K."/>
            <person name="Jones T."/>
            <person name="Grant M."/>
            <person name="Ambacheew D."/>
            <person name="Muzemil S."/>
            <person name="Studholme D.J."/>
        </authorList>
    </citation>
    <scope>NUCLEOTIDE SEQUENCE [LARGE SCALE GENOMIC DNA]</scope>
</reference>
<dbReference type="Proteomes" id="UP000287651">
    <property type="component" value="Unassembled WGS sequence"/>
</dbReference>
<comment type="caution">
    <text evidence="2">The sequence shown here is derived from an EMBL/GenBank/DDBJ whole genome shotgun (WGS) entry which is preliminary data.</text>
</comment>
<feature type="region of interest" description="Disordered" evidence="1">
    <location>
        <begin position="88"/>
        <end position="118"/>
    </location>
</feature>
<gene>
    <name evidence="2" type="ORF">B296_00039492</name>
</gene>
<proteinExistence type="predicted"/>